<protein>
    <submittedName>
        <fullName evidence="2">Uncharacterized protein</fullName>
    </submittedName>
</protein>
<dbReference type="EMBL" id="LUGH01001580">
    <property type="protein sequence ID" value="OBZ80949.1"/>
    <property type="molecule type" value="Genomic_DNA"/>
</dbReference>
<gene>
    <name evidence="2" type="ORF">A0J61_11002</name>
</gene>
<evidence type="ECO:0000313" key="2">
    <source>
        <dbReference type="EMBL" id="OBZ80949.1"/>
    </source>
</evidence>
<accession>A0A1C7MWY2</accession>
<name>A0A1C7MWY2_9FUNG</name>
<dbReference type="Proteomes" id="UP000093000">
    <property type="component" value="Unassembled WGS sequence"/>
</dbReference>
<organism evidence="2 3">
    <name type="scientific">Choanephora cucurbitarum</name>
    <dbReference type="NCBI Taxonomy" id="101091"/>
    <lineage>
        <taxon>Eukaryota</taxon>
        <taxon>Fungi</taxon>
        <taxon>Fungi incertae sedis</taxon>
        <taxon>Mucoromycota</taxon>
        <taxon>Mucoromycotina</taxon>
        <taxon>Mucoromycetes</taxon>
        <taxon>Mucorales</taxon>
        <taxon>Mucorineae</taxon>
        <taxon>Choanephoraceae</taxon>
        <taxon>Choanephoroideae</taxon>
        <taxon>Choanephora</taxon>
    </lineage>
</organism>
<dbReference type="AlphaFoldDB" id="A0A1C7MWY2"/>
<evidence type="ECO:0000256" key="1">
    <source>
        <dbReference type="SAM" id="MobiDB-lite"/>
    </source>
</evidence>
<dbReference type="InParanoid" id="A0A1C7MWY2"/>
<comment type="caution">
    <text evidence="2">The sequence shown here is derived from an EMBL/GenBank/DDBJ whole genome shotgun (WGS) entry which is preliminary data.</text>
</comment>
<evidence type="ECO:0000313" key="3">
    <source>
        <dbReference type="Proteomes" id="UP000093000"/>
    </source>
</evidence>
<feature type="region of interest" description="Disordered" evidence="1">
    <location>
        <begin position="121"/>
        <end position="160"/>
    </location>
</feature>
<keyword evidence="3" id="KW-1185">Reference proteome</keyword>
<reference evidence="2 3" key="1">
    <citation type="submission" date="2016-03" db="EMBL/GenBank/DDBJ databases">
        <title>Choanephora cucurbitarum.</title>
        <authorList>
            <person name="Min B."/>
            <person name="Park H."/>
            <person name="Park J.-H."/>
            <person name="Shin H.-D."/>
            <person name="Choi I.-G."/>
        </authorList>
    </citation>
    <scope>NUCLEOTIDE SEQUENCE [LARGE SCALE GENOMIC DNA]</scope>
    <source>
        <strain evidence="2 3">KUS-F28377</strain>
    </source>
</reference>
<proteinExistence type="predicted"/>
<feature type="compositionally biased region" description="Acidic residues" evidence="1">
    <location>
        <begin position="128"/>
        <end position="156"/>
    </location>
</feature>
<sequence length="170" mass="19454">MVIEFLNDHLSKNCSQEQQQQHKIDSLETAIKKLCTNKVSPFAGEGLSDQIQADKDEDERFVRNLSKKLNSVESAISRAKPEHLALLQREQLRLLAVRKQAETHLSTPIMLCIADEAFTDGGKNNLQEEVEEEVEEEEEDEEEDEEEVVDDEEENNSEEKLALFVEAIEQ</sequence>